<dbReference type="NCBIfam" id="TIGR01549">
    <property type="entry name" value="HAD-SF-IA-v1"/>
    <property type="match status" value="1"/>
</dbReference>
<protein>
    <submittedName>
        <fullName evidence="5">Putative hydrolase of the HAD superfamily</fullName>
    </submittedName>
</protein>
<dbReference type="OrthoDB" id="9131041at2"/>
<dbReference type="SFLD" id="SFLDS00003">
    <property type="entry name" value="Haloacid_Dehalogenase"/>
    <property type="match status" value="1"/>
</dbReference>
<dbReference type="RefSeq" id="WP_074833894.1">
    <property type="nucleotide sequence ID" value="NZ_FOAT01000010.1"/>
</dbReference>
<evidence type="ECO:0000256" key="1">
    <source>
        <dbReference type="ARBA" id="ARBA00001946"/>
    </source>
</evidence>
<evidence type="ECO:0000313" key="5">
    <source>
        <dbReference type="EMBL" id="SEL02894.1"/>
    </source>
</evidence>
<dbReference type="SUPFAM" id="SSF56784">
    <property type="entry name" value="HAD-like"/>
    <property type="match status" value="1"/>
</dbReference>
<dbReference type="Gene3D" id="3.40.50.1000">
    <property type="entry name" value="HAD superfamily/HAD-like"/>
    <property type="match status" value="1"/>
</dbReference>
<dbReference type="PANTHER" id="PTHR46470">
    <property type="entry name" value="N-ACYLNEURAMINATE-9-PHOSPHATASE"/>
    <property type="match status" value="1"/>
</dbReference>
<dbReference type="Gene3D" id="1.10.150.520">
    <property type="match status" value="1"/>
</dbReference>
<sequence>MKSQWLFFDIGSTLVDETKAYEHRILDAIEGTDITYEQFNEKRISFAMQNLRGDLEAIEYFGLKRTPWHSEDEYPYSDADKVLAYLHAKGYKLGVIANQSPGTEERLQNWGLLKYFSTVAASAELGISKPDKAIFLKAFEMSNCTPENATMIGDRLDNDIYPAMELCMKTVWIKQGIAAYQLLDKTKSAPDHIIRTLSELTEIF</sequence>
<keyword evidence="2" id="KW-0479">Metal-binding</keyword>
<dbReference type="InterPro" id="IPR006439">
    <property type="entry name" value="HAD-SF_hydro_IA"/>
</dbReference>
<keyword evidence="3 5" id="KW-0378">Hydrolase</keyword>
<dbReference type="InterPro" id="IPR041492">
    <property type="entry name" value="HAD_2"/>
</dbReference>
<dbReference type="EMBL" id="FOAT01000010">
    <property type="protein sequence ID" value="SEL02894.1"/>
    <property type="molecule type" value="Genomic_DNA"/>
</dbReference>
<dbReference type="Proteomes" id="UP000186015">
    <property type="component" value="Unassembled WGS sequence"/>
</dbReference>
<dbReference type="GO" id="GO:0016791">
    <property type="term" value="F:phosphatase activity"/>
    <property type="evidence" value="ECO:0007669"/>
    <property type="project" value="TreeGrafter"/>
</dbReference>
<dbReference type="GO" id="GO:0044281">
    <property type="term" value="P:small molecule metabolic process"/>
    <property type="evidence" value="ECO:0007669"/>
    <property type="project" value="UniProtKB-ARBA"/>
</dbReference>
<comment type="cofactor">
    <cofactor evidence="1">
        <name>Mg(2+)</name>
        <dbReference type="ChEBI" id="CHEBI:18420"/>
    </cofactor>
</comment>
<dbReference type="AlphaFoldDB" id="A0A1H7LVB7"/>
<dbReference type="InterPro" id="IPR036412">
    <property type="entry name" value="HAD-like_sf"/>
</dbReference>
<reference evidence="5 6" key="1">
    <citation type="submission" date="2016-10" db="EMBL/GenBank/DDBJ databases">
        <authorList>
            <person name="de Groot N.N."/>
        </authorList>
    </citation>
    <scope>NUCLEOTIDE SEQUENCE [LARGE SCALE GENOMIC DNA]</scope>
    <source>
        <strain evidence="5 6">KH2T6</strain>
    </source>
</reference>
<dbReference type="PANTHER" id="PTHR46470:SF2">
    <property type="entry name" value="GLYCERALDEHYDE 3-PHOSPHATE PHOSPHATASE"/>
    <property type="match status" value="1"/>
</dbReference>
<evidence type="ECO:0000256" key="2">
    <source>
        <dbReference type="ARBA" id="ARBA00022723"/>
    </source>
</evidence>
<evidence type="ECO:0000313" key="6">
    <source>
        <dbReference type="Proteomes" id="UP000186015"/>
    </source>
</evidence>
<keyword evidence="4" id="KW-0460">Magnesium</keyword>
<name>A0A1H7LVB7_RUMAL</name>
<evidence type="ECO:0000256" key="4">
    <source>
        <dbReference type="ARBA" id="ARBA00022842"/>
    </source>
</evidence>
<dbReference type="GO" id="GO:0046872">
    <property type="term" value="F:metal ion binding"/>
    <property type="evidence" value="ECO:0007669"/>
    <property type="project" value="UniProtKB-KW"/>
</dbReference>
<dbReference type="InterPro" id="IPR023214">
    <property type="entry name" value="HAD_sf"/>
</dbReference>
<accession>A0A1H7LVB7</accession>
<dbReference type="SFLD" id="SFLDG01129">
    <property type="entry name" value="C1.5:_HAD__Beta-PGM__Phosphata"/>
    <property type="match status" value="1"/>
</dbReference>
<proteinExistence type="predicted"/>
<organism evidence="5 6">
    <name type="scientific">Ruminococcus albus</name>
    <dbReference type="NCBI Taxonomy" id="1264"/>
    <lineage>
        <taxon>Bacteria</taxon>
        <taxon>Bacillati</taxon>
        <taxon>Bacillota</taxon>
        <taxon>Clostridia</taxon>
        <taxon>Eubacteriales</taxon>
        <taxon>Oscillospiraceae</taxon>
        <taxon>Ruminococcus</taxon>
    </lineage>
</organism>
<dbReference type="InterPro" id="IPR051400">
    <property type="entry name" value="HAD-like_hydrolase"/>
</dbReference>
<gene>
    <name evidence="5" type="ORF">SAMN05216469_11021</name>
</gene>
<evidence type="ECO:0000256" key="3">
    <source>
        <dbReference type="ARBA" id="ARBA00022801"/>
    </source>
</evidence>
<dbReference type="Pfam" id="PF13419">
    <property type="entry name" value="HAD_2"/>
    <property type="match status" value="1"/>
</dbReference>